<dbReference type="GO" id="GO:0032259">
    <property type="term" value="P:methylation"/>
    <property type="evidence" value="ECO:0007669"/>
    <property type="project" value="UniProtKB-KW"/>
</dbReference>
<dbReference type="InterPro" id="IPR036098">
    <property type="entry name" value="Thymidylate_synthase_ThyX_sf"/>
</dbReference>
<name>A0ABR9V4C7_9CHRO</name>
<evidence type="ECO:0000313" key="3">
    <source>
        <dbReference type="Proteomes" id="UP000654604"/>
    </source>
</evidence>
<evidence type="ECO:0000256" key="1">
    <source>
        <dbReference type="NCBIfam" id="TIGR02170"/>
    </source>
</evidence>
<dbReference type="NCBIfam" id="TIGR02170">
    <property type="entry name" value="thyX"/>
    <property type="match status" value="1"/>
</dbReference>
<dbReference type="EMBL" id="JADEWC010000016">
    <property type="protein sequence ID" value="MBE9222743.1"/>
    <property type="molecule type" value="Genomic_DNA"/>
</dbReference>
<dbReference type="Pfam" id="PF02511">
    <property type="entry name" value="Thy1"/>
    <property type="match status" value="1"/>
</dbReference>
<dbReference type="PANTHER" id="PTHR34934">
    <property type="entry name" value="FLAVIN-DEPENDENT THYMIDYLATE SYNTHASE"/>
    <property type="match status" value="1"/>
</dbReference>
<dbReference type="PROSITE" id="PS51331">
    <property type="entry name" value="THYX"/>
    <property type="match status" value="1"/>
</dbReference>
<reference evidence="2 3" key="1">
    <citation type="submission" date="2020-10" db="EMBL/GenBank/DDBJ databases">
        <authorList>
            <person name="Castelo-Branco R."/>
            <person name="Eusebio N."/>
            <person name="Adriana R."/>
            <person name="Vieira A."/>
            <person name="Brugerolle De Fraissinette N."/>
            <person name="Rezende De Castro R."/>
            <person name="Schneider M.P."/>
            <person name="Vasconcelos V."/>
            <person name="Leao P.N."/>
        </authorList>
    </citation>
    <scope>NUCLEOTIDE SEQUENCE [LARGE SCALE GENOMIC DNA]</scope>
    <source>
        <strain evidence="2 3">LEGE 03274</strain>
    </source>
</reference>
<organism evidence="2 3">
    <name type="scientific">Cyanobacterium stanieri LEGE 03274</name>
    <dbReference type="NCBI Taxonomy" id="1828756"/>
    <lineage>
        <taxon>Bacteria</taxon>
        <taxon>Bacillati</taxon>
        <taxon>Cyanobacteriota</taxon>
        <taxon>Cyanophyceae</taxon>
        <taxon>Oscillatoriophycideae</taxon>
        <taxon>Chroococcales</taxon>
        <taxon>Geminocystaceae</taxon>
        <taxon>Cyanobacterium</taxon>
    </lineage>
</organism>
<dbReference type="SUPFAM" id="SSF69796">
    <property type="entry name" value="Thymidylate synthase-complementing protein Thy1"/>
    <property type="match status" value="1"/>
</dbReference>
<gene>
    <name evidence="2" type="primary">thyX</name>
    <name evidence="2" type="ORF">IQ215_08545</name>
</gene>
<keyword evidence="2" id="KW-0489">Methyltransferase</keyword>
<sequence>MEMTDNLQLLDPRFAVTVLGKSDRPNLLCYLAMHQDYSESFVAEEYEKLASYSEAELGRRIVRNCVNKMHWGIIEHPSITFNVINFPHSVMVQARTHRVGVSFDCQSQRYTSQRILTLANKIEQLEAQSADFDTIAHEIETLFYFRAIGHYFDREGNKYFYSQDTRNKDIVFTKSAIAYYAEKINNDGYAPEHARDILTQNIRQHFVVSFNARSLLHFCDLRLPKDAQSEIRDLATLFLYHFEQWMPEVAQVYKKKRLGKNLLAP</sequence>
<proteinExistence type="predicted"/>
<evidence type="ECO:0000313" key="2">
    <source>
        <dbReference type="EMBL" id="MBE9222743.1"/>
    </source>
</evidence>
<keyword evidence="3" id="KW-1185">Reference proteome</keyword>
<dbReference type="CDD" id="cd20175">
    <property type="entry name" value="ThyX"/>
    <property type="match status" value="1"/>
</dbReference>
<protein>
    <recommendedName>
        <fullName evidence="1">FAD-dependent thymidylate synthase</fullName>
        <ecNumber evidence="1">2.1.1.148</ecNumber>
    </recommendedName>
</protein>
<dbReference type="PANTHER" id="PTHR34934:SF1">
    <property type="entry name" value="FLAVIN-DEPENDENT THYMIDYLATE SYNTHASE"/>
    <property type="match status" value="1"/>
</dbReference>
<accession>A0ABR9V4C7</accession>
<dbReference type="InterPro" id="IPR003669">
    <property type="entry name" value="Thymidylate_synthase_ThyX"/>
</dbReference>
<dbReference type="Proteomes" id="UP000654604">
    <property type="component" value="Unassembled WGS sequence"/>
</dbReference>
<dbReference type="GO" id="GO:0050797">
    <property type="term" value="F:thymidylate synthase (FAD) activity"/>
    <property type="evidence" value="ECO:0007669"/>
    <property type="project" value="UniProtKB-EC"/>
</dbReference>
<keyword evidence="2" id="KW-0808">Transferase</keyword>
<dbReference type="Gene3D" id="3.30.1360.170">
    <property type="match status" value="1"/>
</dbReference>
<comment type="caution">
    <text evidence="2">The sequence shown here is derived from an EMBL/GenBank/DDBJ whole genome shotgun (WGS) entry which is preliminary data.</text>
</comment>
<dbReference type="EC" id="2.1.1.148" evidence="1"/>